<accession>E2AL43</accession>
<dbReference type="AlphaFoldDB" id="E2AL43"/>
<keyword evidence="2" id="KW-1185">Reference proteome</keyword>
<dbReference type="SUPFAM" id="SSF53098">
    <property type="entry name" value="Ribonuclease H-like"/>
    <property type="match status" value="1"/>
</dbReference>
<gene>
    <name evidence="1" type="ORF">EAG_02387</name>
</gene>
<organism evidence="2">
    <name type="scientific">Camponotus floridanus</name>
    <name type="common">Florida carpenter ant</name>
    <dbReference type="NCBI Taxonomy" id="104421"/>
    <lineage>
        <taxon>Eukaryota</taxon>
        <taxon>Metazoa</taxon>
        <taxon>Ecdysozoa</taxon>
        <taxon>Arthropoda</taxon>
        <taxon>Hexapoda</taxon>
        <taxon>Insecta</taxon>
        <taxon>Pterygota</taxon>
        <taxon>Neoptera</taxon>
        <taxon>Endopterygota</taxon>
        <taxon>Hymenoptera</taxon>
        <taxon>Apocrita</taxon>
        <taxon>Aculeata</taxon>
        <taxon>Formicoidea</taxon>
        <taxon>Formicidae</taxon>
        <taxon>Formicinae</taxon>
        <taxon>Camponotus</taxon>
    </lineage>
</organism>
<dbReference type="InParanoid" id="E2AL43"/>
<dbReference type="InterPro" id="IPR012337">
    <property type="entry name" value="RNaseH-like_sf"/>
</dbReference>
<protein>
    <submittedName>
        <fullName evidence="1">Uncharacterized protein</fullName>
    </submittedName>
</protein>
<sequence>HKLSYNSLDCQIKLHRHMYMKYPDFKLIGSIQLGRTKAEAIVKKVLGPKALQEVLEDLQSSKFFAVQTDVSNIKNRKYFPTTVQYYNPKVGVMNKLIDFNENPDETAWGISNSLIQIFDKSKLSFNNVSCLSADNCNANFGINNSLFTQLKNKNNSMFKANSHAHIIHNTVKYSIDKLSVDVENIVLKIYSHFSQSAKRRETLKEFFEFVDLHFEELLHHVSTCWLSLNPCIGRILKNWPALIAYFND</sequence>
<dbReference type="Proteomes" id="UP000000311">
    <property type="component" value="Unassembled WGS sequence"/>
</dbReference>
<dbReference type="PANTHER" id="PTHR37162:SF1">
    <property type="entry name" value="BED-TYPE DOMAIN-CONTAINING PROTEIN"/>
    <property type="match status" value="1"/>
</dbReference>
<dbReference type="OMA" id="ICTGSEC"/>
<evidence type="ECO:0000313" key="2">
    <source>
        <dbReference type="Proteomes" id="UP000000311"/>
    </source>
</evidence>
<dbReference type="EMBL" id="GL440451">
    <property type="protein sequence ID" value="EFN65846.1"/>
    <property type="molecule type" value="Genomic_DNA"/>
</dbReference>
<evidence type="ECO:0000313" key="1">
    <source>
        <dbReference type="EMBL" id="EFN65846.1"/>
    </source>
</evidence>
<dbReference type="PANTHER" id="PTHR37162">
    <property type="entry name" value="HAT FAMILY DIMERISATION DOMAINCONTAINING PROTEIN-RELATED"/>
    <property type="match status" value="1"/>
</dbReference>
<feature type="non-terminal residue" evidence="1">
    <location>
        <position position="248"/>
    </location>
</feature>
<proteinExistence type="predicted"/>
<reference evidence="1 2" key="1">
    <citation type="journal article" date="2010" name="Science">
        <title>Genomic comparison of the ants Camponotus floridanus and Harpegnathos saltator.</title>
        <authorList>
            <person name="Bonasio R."/>
            <person name="Zhang G."/>
            <person name="Ye C."/>
            <person name="Mutti N.S."/>
            <person name="Fang X."/>
            <person name="Qin N."/>
            <person name="Donahue G."/>
            <person name="Yang P."/>
            <person name="Li Q."/>
            <person name="Li C."/>
            <person name="Zhang P."/>
            <person name="Huang Z."/>
            <person name="Berger S.L."/>
            <person name="Reinberg D."/>
            <person name="Wang J."/>
            <person name="Liebig J."/>
        </authorList>
    </citation>
    <scope>NUCLEOTIDE SEQUENCE [LARGE SCALE GENOMIC DNA]</scope>
    <source>
        <strain evidence="2">C129</strain>
    </source>
</reference>
<feature type="non-terminal residue" evidence="1">
    <location>
        <position position="1"/>
    </location>
</feature>
<name>E2AL43_CAMFO</name>